<evidence type="ECO:0000256" key="1">
    <source>
        <dbReference type="ARBA" id="ARBA00004496"/>
    </source>
</evidence>
<keyword evidence="9" id="KW-0677">Repeat</keyword>
<gene>
    <name evidence="14" type="primary">bryA</name>
</gene>
<dbReference type="InterPro" id="IPR020841">
    <property type="entry name" value="PKS_Beta-ketoAc_synthase_dom"/>
</dbReference>
<comment type="pathway">
    <text evidence="3">Lipid metabolism; fatty acid biosynthesis.</text>
</comment>
<dbReference type="Pfam" id="PF13649">
    <property type="entry name" value="Methyltransf_25"/>
    <property type="match status" value="1"/>
</dbReference>
<sequence>MLYDQDKTYSVFFTKEEVDWFSSVSMDHNPLHIDEAYSRKSAYGQPVVFGVLGVLKCIRQYRKKRLFYKLDIEFRNPIFIDTEYSLSIIYESDKTIFKLLDNEIILIHIIAFSAKINLTDGNNKSHKYNQIELKTTPLDYKDNELIASKGVEGIYRIEDKILYSQKSEVLPDNISFNQLQILMACSYIVGMELPGKRAFFSKLLIEFTDILTDKEILSYQAKINNFNQPFRLLEFDTVFFIKEKKVANAKIGTFVRQNLNSISLYDIQLKLNSHTTLLRGKVALLTGASRGLGAAFARVLAVCGVHVFINYFKSKSEAELIQQEIKKFGGNATLLEADISNDQQCQKVREIVLKKFQRLDILICNACEPPLSMRSHLSERYIEHNLELYKSPTKYFLDILNNYRGTLIAISSIFIETKPKEFQHYIQLKRKVEKLIHISCEEFSNIAYSIVRPPKLLTDMNNTPMGAVDAIPPETIAIEVVNRIPRLISGNIDILNKFSDSQSIIQNEKKINNNIFYTIAIVSSFSIEPILSSIKFWIEKISIPLKIEIAPYGQIFQELLNRESTFRNYKNNLNVIFFRLEDWVKDFKINSLDEFSISKGEECKKLVNDYIKALIEYNNSAACPILIIICPSSITTLKHHQWHEILSESENKLYYSLNDLYNVKIIKAENWHSIYNVDNIFSPKTERYGHIPYQTEYYHILGTILVRQYFALTHKLYKAIVVDCDNTLWDGVCGEDASEDIQISEVFAKFQNFLIEQTKKGFIICLNSKNNESDVWNVFKNNNNMQLKKNHIVYAQINWDAKSANLKKLSELLNIGLDSMIFIDDNPVECAEVKANFPEVFTLQFLSDKKSVEKLLYHTWIFDCYHIGIEDKNRTRLYQENKQRKILEKNSFNFFEFIQNLNLKISFKNISSIHLPRVSQLTYRTNQFNFTTKRRSIQEISKMIKNQAYECLTIDVCDRFGDYGLVGVIIYKCTKTILKVDTLLLSCRVLGRGVEYKMLNKLGDIAAEYGLKQVSIQFIISAKNSPAKKFLEKIKKKVEINKNGEKIYNFHKDYLKNLYFDVRKINKKENQENLEWHNINYSDKSNIERKILDIASISYDMKSIDKAINKDHSSFKDNIEKNLTTSTRKYDNNDLKKIIINVFAKVLARRIDESDLNSNLENYGLDSYAIINIVVELSKTFENVHYTILFEHRTINNIIDYLTTNKEIVSETPNIPISNNDKYYLQFLQASKRANIDISNPEEIQNYIIELFNRELNLKGNPLDLEEDLELYSLDSKTITNITHQLCEQFTGLSSSILFEHRTVSSIVNYLLSEYTDYKPVVKEENIFNKSEMVVKEDENSDIAIIGVHGYYPKFCDTEAFWQYLKQGLDCIDEIPESRWDLKHFYHSLSDEVKNNYCQWGGFFDHVDQFDAAFFNISPREAEMMDPQQRLFLQVAWGVIEDAGYTCETIPRDTGVFVGVLSNDYNIYTSNVALQLNTDYRLADYYQIPNRVSYHLNLQGPSLAIDTACSSSGTAVHLACESLKNKTCSTAVVGGVNLILHPGRLIQYSNMQMLSKEPVLGSFSNETNGTLLGEGVGALLLKPLQQAINDKDPIYALIKATNINTSGKTNGFTVPDPNVHASLIEKAISKSNIDPRAISYVEAHGTGTPLGDPIEIRGLSMAFDRLTQSHDYQYCAIGSIKSNIGHLESNAAIAGITKVLLQMKYKMLAPSLHAINLNSKINFEKTPFHIQHELSEWKRPTLVQQGVKKEYPRIAGVSSFGAGGSNVHIILEEYISEPMQKNPVVDSAGEPLAMVVICLSAKTECSLREYACELLKCIQNNFSNKEELIRDFYPTENISCQLNLLNLAYTLQIGRQALDQRLGFLVKSVAELEEKLASFLHNQDFDSTMYQNKIGCYQDIGMEFDHHTDVRVVIDQYIHNRDYDKLLECWLNGLAVDWNKLYGDIKPYRINLPTYQFAKDRHWIPTTDIYSHKPVDDRQVSKNNFELMVFEECWEARSQLSTISSKTKNCVCFLSDVESQKILVKTFMDFNPNINIIFVSRGDSYAKKSAQNYIVSSHHKNDYVSAFEEIKKSIGNVEVILYLWPIEDSNYIPDYTPIVNLLQASQFAQCRFKRCLLAAQLSHALDCCYVESWIGFERSLKLVINDAALITVFRESSEHEDTIKNWSKRLWQEMHAVDFKSVFYQKEKSFVCRIRQISLTAERVLLKNKGTYLITGGAGKLGLLFARKLANMQEINLVLVGRSPINNDIQDCCEKINSLGSKALYLQANVCDIDDMKRCREKVNQCFGKIRGVIHAAGIQHNQSIFEKDFFDFEKVLEPKIKGTLVINKVFNITEMDFICYFSSSSAILGDFGSCDYAIANRFQMAYTDYQHQSGCLGKAIVINWPQWKDGAMGFGEGDNTKMALKSSGQRLLESTEGFDMFMSFLGQKKYQHLLLAGKPDRVYDFLGITSPLVNSSNNTVQTSIKEVNIKQLIEEDLQNYINQLLKIPKNQLDIKRNLADFGFDSIRLKEFAHFLTQHFTIEVTPLLFFEYPTLEKISTYFTEQYAEIVENIYRQEGSEDTMLDKKPSRVLASPITHTVTTAHEPIAIIGMSGRFPEARNIHEMWNILSEQRHVVQEISIERFPEYQEYLTQVNGGHWWSGCISGAYEFDPLFFEISPLEAEMMDPRQRLLLQESWNALEDAGYGDCQLKKYKTGMFVGVEEGDYSLLAKMSNVTSIHTGILAARLAYFLNFNGPTMAINTACSSALVALHQACVSLRQRECGTAIAAGVSIHCTLGPQVGMEQAGILSPDGKCFTFDKRANGMVPGEAVVAVVLKPLSQAIADGDPVYASIRGSGLNYDGKTNGITAPSGTAQTALLKQVYEQAQVDVEHIDYIVAHGTGTQLGDPIEVNALYDAFKDNTDKQNYCALTSTKTNFGHTFAASGLVSLVSLVQALEHEQIPASLHCEEENDYIHWSSSPFYVNKQTRPWPKQGNKARMGALSAFGISGTNTHVIVEDSIREAEGGADLLPYYLIVLSAKTESALQTRIHRLQDALQEDRLAKVDMSALAYTLQTGRHHFQYRSALVVQDREDAIYSLGQLRDKAQRLNGLTGHAPRGFKGQIAMVRYIDLLLDKSSTVQEVASDYQEVLLGLADYYCQGYEIDWRRLYEGRHPPPRLHLPTYPFAREEYRPTPRVEKPGVTASVPLSSEAVSETSVTPDAEIVLSYPHWQPQTLAGAKEGAIACDRWVLWYGLDIADEWLAEIEGVEFIRLSSASSGVEKRYGDIALAVFEWLKHLLQESPNSQILIQVLIPNEEEYRVYAGISGLLKTAHLENPAVKGQVIEVEPGLHRQALQAMIEENAMTPDIRRIRYESGDRWVQQWAVERHEPCGQEILWQPGGVYLISGGVGGIGLHIAHAMAVDVSDVVFILTGRSRLEDLTVAQREKLTELASLCARLEYHSVDVGSRDELKHLLDTIVTSYGQLDGIVHSAGITRDNFILKKSVEEFDSVLHPKVSGAVYLDELTRDMDIDFFILFSSISSVLGNVGQSDYAVANSFMDEFALYRHHLVERQARRGRTVSINWPYWKEGGMRLEASTEALMQQNDVMVALETQQGVEALRRALQTGHGQLMVTMGEPVWMKEPRRPTLPESTAVEMDSRPLSELDDKRLRQKVQRQFKGLLAEVIKLPLERMDTQAPLERYGIDSLIVIQVNQALAAIFDALPKTLLFEYQTIDAVVTYLVEQHRQACRVWTGLTATGQAQREGVISSTSSAGVEPVTPRQKEGHPIQKDIKCREHPVTDEPIAIIGLSGHYPQANSLDAYWENLKAGKDCIREIPDDRWSLDGFFHEDVEEAIAQGKSYSKWGGFLEGFADFDPLFFNLSPREVMTIDPQERLFLQSAWEAVEDAGYTRAQLASQFNKRVGVFAGITKTGFDFYGTQSDQLFSAYTSFSSVANRVSYFLGLQGPSLSIDTMCSSSLTAIHEACEHLHRQRCELAIAGGVNLYLHPSTYIRLCTLRMLSKEGLCKSFGYGGNGFVPGEGVGAVLLKPLSRAIQDQDSIYAIIRGSCVNHGGKTNGYTVPNPHSQGDLIREALDKAQVNARMVSYIEAHGTGTELGDPIEVRGLTQAFQQDTDDVGFCVLGSVKSNIGHLEAAAGIAGLSKVILQMKYEKTVASLHSERLNANINFEQTPFVVQQSLNEWERPNLHVNGKIKEYPRTAGISSFGAGGTNAHIIIQEYIPEVSQTRQSEVRNKPAHPVAILLSAHTSAQLLKMAEALLLFIRTIVNNMDSSYSAGDEMTHLVNVAYTLQVGREAMQERLGFVVNSLSDIEVKLQKFIDKENDIEDFYRDQIKTKKEISALFNSDEDLQEVIKQWMRQKKLSRLLSLWVKGVHCDWNFLYQHMRTKPYRLHLPTYPFAYNRYWIDDNNKNQSTVVEKTNTIIKERKEQVRLEPLDFMERKKLNVHEKKPFHCSLSTQSEAWSGANTQTSSGKQRRSYVQVLKQDDILRDLKSALPTAVEGMIPTLNRTGVMTESLSSYSEAFANYAGMCGGEVLDLGCAYGIATIAALERGAQVLAVDMEAQHLEILSDRIRDEVKSRLSTQVGKLLDLHFDKERFAAIHASRVLHFLNPRDFQQALQKMYGWLKPGGKLFIVTDTPYMGYWASKAGVYETRKAAGDLWPGYIDNVGSHFNTKEIEGAPTLINPMDPEILHRECKKFGFHVEETDFFAGEAFALNNSLEKSGREHVGIIALKPELEDSDRLEESLLPVRKTETENKEISLLQIQTMLRESLEFELGIEPGMLDELKPFTDLGLDSINGVTWIRKINSHYGLSMTATKVYDYPNIIELAEFLRKQIISNDEKQHQPSISTIFPTSLDELLKKIQEGTLGIEEADQLIDELPDYHLDMELHELL</sequence>
<dbReference type="SUPFAM" id="SSF56784">
    <property type="entry name" value="HAD-like"/>
    <property type="match status" value="1"/>
</dbReference>
<dbReference type="Pfam" id="PF22336">
    <property type="entry name" value="RhiE-like_linker"/>
    <property type="match status" value="2"/>
</dbReference>
<dbReference type="Gene3D" id="3.40.50.1110">
    <property type="entry name" value="SGNH hydrolase"/>
    <property type="match status" value="1"/>
</dbReference>
<dbReference type="Gene3D" id="1.10.1240.100">
    <property type="match status" value="3"/>
</dbReference>
<dbReference type="InterPro" id="IPR057326">
    <property type="entry name" value="KR_dom"/>
</dbReference>
<dbReference type="InterPro" id="IPR020806">
    <property type="entry name" value="PKS_PP-bd"/>
</dbReference>
<accession>Q5QGY3</accession>
<dbReference type="SUPFAM" id="SSF53335">
    <property type="entry name" value="S-adenosyl-L-methionine-dependent methyltransferases"/>
    <property type="match status" value="1"/>
</dbReference>
<dbReference type="Pfam" id="PF08659">
    <property type="entry name" value="KR"/>
    <property type="match status" value="2"/>
</dbReference>
<dbReference type="CDD" id="cd00833">
    <property type="entry name" value="PKS"/>
    <property type="match status" value="3"/>
</dbReference>
<dbReference type="BioCyc" id="MetaCyc:MONOMER-20806"/>
<comment type="function">
    <text evidence="10">Involved in production of the polyketide antibiotic thailandamide.</text>
</comment>
<dbReference type="InterPro" id="IPR041698">
    <property type="entry name" value="Methyltransf_25"/>
</dbReference>
<feature type="domain" description="Carrier" evidence="12">
    <location>
        <begin position="4755"/>
        <end position="4832"/>
    </location>
</feature>
<evidence type="ECO:0000256" key="3">
    <source>
        <dbReference type="ARBA" id="ARBA00005194"/>
    </source>
</evidence>
<comment type="similarity">
    <text evidence="4">Belongs to the short-chain dehydrogenases/reductases (SDR) family.</text>
</comment>
<dbReference type="SMART" id="SM00822">
    <property type="entry name" value="PKS_KR"/>
    <property type="match status" value="2"/>
</dbReference>
<dbReference type="NCBIfam" id="TIGR01686">
    <property type="entry name" value="FkbH"/>
    <property type="match status" value="1"/>
</dbReference>
<dbReference type="PROSITE" id="PS52004">
    <property type="entry name" value="KS3_2"/>
    <property type="match status" value="3"/>
</dbReference>
<dbReference type="InterPro" id="IPR036514">
    <property type="entry name" value="SGNH_hydro_sf"/>
</dbReference>
<evidence type="ECO:0000256" key="5">
    <source>
        <dbReference type="ARBA" id="ARBA00022450"/>
    </source>
</evidence>
<dbReference type="InterPro" id="IPR006162">
    <property type="entry name" value="Ppantetheine_attach_site"/>
</dbReference>
<dbReference type="InterPro" id="IPR036412">
    <property type="entry name" value="HAD-like_sf"/>
</dbReference>
<dbReference type="SUPFAM" id="SSF51735">
    <property type="entry name" value="NAD(P)-binding Rossmann-fold domains"/>
    <property type="match status" value="3"/>
</dbReference>
<dbReference type="GO" id="GO:0004312">
    <property type="term" value="F:fatty acid synthase activity"/>
    <property type="evidence" value="ECO:0007669"/>
    <property type="project" value="TreeGrafter"/>
</dbReference>
<dbReference type="PANTHER" id="PTHR43775:SF37">
    <property type="entry name" value="SI:DKEY-61P9.11"/>
    <property type="match status" value="1"/>
</dbReference>
<dbReference type="InterPro" id="IPR050091">
    <property type="entry name" value="PKS_NRPS_Biosynth_Enz"/>
</dbReference>
<dbReference type="Pfam" id="PF02801">
    <property type="entry name" value="Ketoacyl-synt_C"/>
    <property type="match status" value="3"/>
</dbReference>
<dbReference type="GO" id="GO:0006633">
    <property type="term" value="P:fatty acid biosynthetic process"/>
    <property type="evidence" value="ECO:0007669"/>
    <property type="project" value="UniProtKB-UniPathway"/>
</dbReference>
<dbReference type="Pfam" id="PF00109">
    <property type="entry name" value="ketoacyl-synt"/>
    <property type="match status" value="3"/>
</dbReference>
<dbReference type="Gene3D" id="3.40.50.150">
    <property type="entry name" value="Vaccinia Virus protein VP39"/>
    <property type="match status" value="1"/>
</dbReference>
<keyword evidence="5" id="KW-0596">Phosphopantetheine</keyword>
<organism evidence="14">
    <name type="scientific">Candidatus Endobugula sertula</name>
    <name type="common">Bugula neritina bacterial symbiont</name>
    <dbReference type="NCBI Taxonomy" id="62101"/>
    <lineage>
        <taxon>Bacteria</taxon>
        <taxon>Pseudomonadati</taxon>
        <taxon>Pseudomonadota</taxon>
        <taxon>Gammaproteobacteria</taxon>
        <taxon>Cellvibrionales</taxon>
        <taxon>Cellvibrionaceae</taxon>
        <taxon>Candidatus Endobugula</taxon>
    </lineage>
</organism>
<dbReference type="InterPro" id="IPR002347">
    <property type="entry name" value="SDR_fam"/>
</dbReference>
<dbReference type="InterPro" id="IPR036736">
    <property type="entry name" value="ACP-like_sf"/>
</dbReference>
<dbReference type="InterPro" id="IPR013968">
    <property type="entry name" value="PKS_KR"/>
</dbReference>
<dbReference type="InterPro" id="IPR010037">
    <property type="entry name" value="FkbH_domain"/>
</dbReference>
<feature type="domain" description="Ketosynthase family 3 (KS3)" evidence="13">
    <location>
        <begin position="2584"/>
        <end position="2998"/>
    </location>
</feature>
<dbReference type="Pfam" id="PF00550">
    <property type="entry name" value="PP-binding"/>
    <property type="match status" value="5"/>
</dbReference>
<evidence type="ECO:0000256" key="7">
    <source>
        <dbReference type="ARBA" id="ARBA00022553"/>
    </source>
</evidence>
<feature type="domain" description="Carrier" evidence="12">
    <location>
        <begin position="1130"/>
        <end position="1206"/>
    </location>
</feature>
<name>Q5QGY3_9GAMM</name>
<dbReference type="InterPro" id="IPR014031">
    <property type="entry name" value="Ketoacyl_synth_C"/>
</dbReference>
<proteinExistence type="inferred from homology"/>
<dbReference type="Gene3D" id="3.40.50.720">
    <property type="entry name" value="NAD(P)-binding Rossmann-like Domain"/>
    <property type="match status" value="3"/>
</dbReference>
<protein>
    <submittedName>
        <fullName evidence="14">BryA</fullName>
    </submittedName>
</protein>
<dbReference type="SMART" id="SM00823">
    <property type="entry name" value="PKS_PP"/>
    <property type="match status" value="3"/>
</dbReference>
<dbReference type="CDD" id="cd02440">
    <property type="entry name" value="AdoMet_MTases"/>
    <property type="match status" value="1"/>
</dbReference>
<dbReference type="CDD" id="cd08953">
    <property type="entry name" value="KR_2_SDR_x"/>
    <property type="match status" value="2"/>
</dbReference>
<dbReference type="SMART" id="SM01294">
    <property type="entry name" value="PKS_PP_betabranch"/>
    <property type="match status" value="1"/>
</dbReference>
<dbReference type="PANTHER" id="PTHR43775">
    <property type="entry name" value="FATTY ACID SYNTHASE"/>
    <property type="match status" value="1"/>
</dbReference>
<evidence type="ECO:0000256" key="10">
    <source>
        <dbReference type="ARBA" id="ARBA00054155"/>
    </source>
</evidence>
<feature type="domain" description="Ketosynthase family 3 (KS3)" evidence="13">
    <location>
        <begin position="1340"/>
        <end position="1773"/>
    </location>
</feature>
<dbReference type="EMBL" id="AY553931">
    <property type="protein sequence ID" value="AAT48869.1"/>
    <property type="molecule type" value="Genomic_DNA"/>
</dbReference>
<dbReference type="GO" id="GO:0005886">
    <property type="term" value="C:plasma membrane"/>
    <property type="evidence" value="ECO:0007669"/>
    <property type="project" value="TreeGrafter"/>
</dbReference>
<dbReference type="PROSITE" id="PS00606">
    <property type="entry name" value="KS3_1"/>
    <property type="match status" value="2"/>
</dbReference>
<dbReference type="Gene3D" id="3.10.129.10">
    <property type="entry name" value="Hotdog Thioesterase"/>
    <property type="match status" value="1"/>
</dbReference>
<dbReference type="InterPro" id="IPR010033">
    <property type="entry name" value="HAD_SF_ppase_IIIC"/>
</dbReference>
<dbReference type="InterPro" id="IPR029069">
    <property type="entry name" value="HotDog_dom_sf"/>
</dbReference>
<dbReference type="InterPro" id="IPR014030">
    <property type="entry name" value="Ketoacyl_synth_N"/>
</dbReference>
<dbReference type="NCBIfam" id="TIGR01681">
    <property type="entry name" value="HAD-SF-IIIC"/>
    <property type="match status" value="1"/>
</dbReference>
<feature type="region of interest" description="Disordered" evidence="11">
    <location>
        <begin position="3745"/>
        <end position="3767"/>
    </location>
</feature>
<dbReference type="InterPro" id="IPR029063">
    <property type="entry name" value="SAM-dependent_MTases_sf"/>
</dbReference>
<dbReference type="SUPFAM" id="SSF54637">
    <property type="entry name" value="Thioesterase/thiol ester dehydrase-isomerase"/>
    <property type="match status" value="1"/>
</dbReference>
<dbReference type="GO" id="GO:0016788">
    <property type="term" value="F:hydrolase activity, acting on ester bonds"/>
    <property type="evidence" value="ECO:0007669"/>
    <property type="project" value="UniProtKB-ARBA"/>
</dbReference>
<dbReference type="SMART" id="SM00825">
    <property type="entry name" value="PKS_KS"/>
    <property type="match status" value="3"/>
</dbReference>
<dbReference type="InterPro" id="IPR036291">
    <property type="entry name" value="NAD(P)-bd_dom_sf"/>
</dbReference>
<dbReference type="InterPro" id="IPR016039">
    <property type="entry name" value="Thiolase-like"/>
</dbReference>
<evidence type="ECO:0000313" key="14">
    <source>
        <dbReference type="EMBL" id="AAT48869.1"/>
    </source>
</evidence>
<dbReference type="SUPFAM" id="SSF47336">
    <property type="entry name" value="ACP-like"/>
    <property type="match status" value="5"/>
</dbReference>
<comment type="subcellular location">
    <subcellularLocation>
        <location evidence="1">Cytoplasm</location>
    </subcellularLocation>
</comment>
<dbReference type="Gene3D" id="3.40.47.10">
    <property type="match status" value="3"/>
</dbReference>
<reference evidence="14" key="1">
    <citation type="journal article" date="2004" name="Chem. Biol.">
        <title>bryA: an unusual modular polyketide synthase gene from the uncultivated bacterial symbiont of the marine bryozoan Bugula neritina.</title>
        <authorList>
            <person name="Hildebrand M."/>
            <person name="Waggoner L.E."/>
            <person name="Liu H."/>
            <person name="Sudek S."/>
            <person name="Allen S."/>
            <person name="Anderson C."/>
            <person name="Sherman D.H."/>
            <person name="Haygood M."/>
        </authorList>
    </citation>
    <scope>NUCLEOTIDE SEQUENCE</scope>
    <source>
        <strain evidence="14">SHALLOW</strain>
    </source>
</reference>
<comment type="pathway">
    <text evidence="2">Antibiotic biosynthesis.</text>
</comment>
<dbReference type="UniPathway" id="UPA00094"/>
<dbReference type="Pfam" id="PF00106">
    <property type="entry name" value="adh_short"/>
    <property type="match status" value="1"/>
</dbReference>
<dbReference type="GO" id="GO:0005737">
    <property type="term" value="C:cytoplasm"/>
    <property type="evidence" value="ECO:0007669"/>
    <property type="project" value="UniProtKB-SubCell"/>
</dbReference>
<dbReference type="PROSITE" id="PS50075">
    <property type="entry name" value="CARRIER"/>
    <property type="match status" value="3"/>
</dbReference>
<evidence type="ECO:0000256" key="9">
    <source>
        <dbReference type="ARBA" id="ARBA00022737"/>
    </source>
</evidence>
<keyword evidence="6" id="KW-0963">Cytoplasm</keyword>
<dbReference type="Pfam" id="PF22621">
    <property type="entry name" value="CurL-like_PKS_C"/>
    <property type="match status" value="1"/>
</dbReference>
<evidence type="ECO:0000256" key="4">
    <source>
        <dbReference type="ARBA" id="ARBA00006484"/>
    </source>
</evidence>
<evidence type="ECO:0000259" key="13">
    <source>
        <dbReference type="PROSITE" id="PS52004"/>
    </source>
</evidence>
<dbReference type="InterPro" id="IPR023214">
    <property type="entry name" value="HAD_sf"/>
</dbReference>
<dbReference type="SUPFAM" id="SSF53901">
    <property type="entry name" value="Thiolase-like"/>
    <property type="match status" value="3"/>
</dbReference>
<evidence type="ECO:0000256" key="11">
    <source>
        <dbReference type="SAM" id="MobiDB-lite"/>
    </source>
</evidence>
<dbReference type="InterPro" id="IPR018201">
    <property type="entry name" value="Ketoacyl_synth_AS"/>
</dbReference>
<dbReference type="PROSITE" id="PS00012">
    <property type="entry name" value="PHOSPHOPANTETHEINE"/>
    <property type="match status" value="1"/>
</dbReference>
<dbReference type="Gene3D" id="1.10.1200.10">
    <property type="entry name" value="ACP-like"/>
    <property type="match status" value="5"/>
</dbReference>
<dbReference type="FunFam" id="3.40.47.10:FF:000019">
    <property type="entry name" value="Polyketide synthase type I"/>
    <property type="match status" value="1"/>
</dbReference>
<dbReference type="GO" id="GO:0006635">
    <property type="term" value="P:fatty acid beta-oxidation"/>
    <property type="evidence" value="ECO:0007669"/>
    <property type="project" value="UniProtKB-UniPathway"/>
</dbReference>
<evidence type="ECO:0000256" key="8">
    <source>
        <dbReference type="ARBA" id="ARBA00022679"/>
    </source>
</evidence>
<evidence type="ECO:0000259" key="12">
    <source>
        <dbReference type="PROSITE" id="PS50075"/>
    </source>
</evidence>
<dbReference type="Gene3D" id="3.40.50.1000">
    <property type="entry name" value="HAD superfamily/HAD-like"/>
    <property type="match status" value="1"/>
</dbReference>
<evidence type="ECO:0000256" key="6">
    <source>
        <dbReference type="ARBA" id="ARBA00022490"/>
    </source>
</evidence>
<dbReference type="GO" id="GO:0031177">
    <property type="term" value="F:phosphopantetheine binding"/>
    <property type="evidence" value="ECO:0007669"/>
    <property type="project" value="InterPro"/>
</dbReference>
<keyword evidence="7" id="KW-0597">Phosphoprotein</keyword>
<dbReference type="InterPro" id="IPR009081">
    <property type="entry name" value="PP-bd_ACP"/>
</dbReference>
<dbReference type="GO" id="GO:0071770">
    <property type="term" value="P:DIM/DIP cell wall layer assembly"/>
    <property type="evidence" value="ECO:0007669"/>
    <property type="project" value="TreeGrafter"/>
</dbReference>
<dbReference type="InterPro" id="IPR054514">
    <property type="entry name" value="RhiE-like_linker"/>
</dbReference>
<feature type="domain" description="Carrier" evidence="12">
    <location>
        <begin position="2472"/>
        <end position="2546"/>
    </location>
</feature>
<evidence type="ECO:0000256" key="2">
    <source>
        <dbReference type="ARBA" id="ARBA00004792"/>
    </source>
</evidence>
<feature type="domain" description="Ketosynthase family 3 (KS3)" evidence="13">
    <location>
        <begin position="3780"/>
        <end position="4215"/>
    </location>
</feature>
<dbReference type="GO" id="GO:0004315">
    <property type="term" value="F:3-oxoacyl-[acyl-carrier-protein] synthase activity"/>
    <property type="evidence" value="ECO:0007669"/>
    <property type="project" value="InterPro"/>
</dbReference>
<keyword evidence="8" id="KW-0808">Transferase</keyword>
<dbReference type="UniPathway" id="UPA00659"/>